<feature type="binding site" evidence="16">
    <location>
        <position position="57"/>
    </location>
    <ligand>
        <name>Zn(2+)</name>
        <dbReference type="ChEBI" id="CHEBI:29105"/>
        <note>catalytic</note>
    </ligand>
</feature>
<evidence type="ECO:0000256" key="15">
    <source>
        <dbReference type="PIRSR" id="PIRSR006769-2"/>
    </source>
</evidence>
<keyword evidence="19" id="KW-1185">Reference proteome</keyword>
<feature type="domain" description="CMP/dCMP-type deaminase" evidence="17">
    <location>
        <begin position="8"/>
        <end position="130"/>
    </location>
</feature>
<feature type="binding site" evidence="16">
    <location>
        <position position="91"/>
    </location>
    <ligand>
        <name>Zn(2+)</name>
        <dbReference type="ChEBI" id="CHEBI:29105"/>
        <note>catalytic</note>
    </ligand>
</feature>
<dbReference type="Gene3D" id="3.40.140.10">
    <property type="entry name" value="Cytidine Deaminase, domain 2"/>
    <property type="match status" value="1"/>
</dbReference>
<dbReference type="HOGENOM" id="CLU_036590_1_2_0"/>
<dbReference type="InterPro" id="IPR024072">
    <property type="entry name" value="DHFR-like_dom_sf"/>
</dbReference>
<feature type="active site" description="Proton donor" evidence="14">
    <location>
        <position position="59"/>
    </location>
</feature>
<evidence type="ECO:0000256" key="3">
    <source>
        <dbReference type="ARBA" id="ARBA00004910"/>
    </source>
</evidence>
<dbReference type="eggNOG" id="COG0117">
    <property type="taxonomic scope" value="Bacteria"/>
</dbReference>
<protein>
    <recommendedName>
        <fullName evidence="13">Riboflavin biosynthesis protein RibD</fullName>
    </recommendedName>
    <domain>
        <recommendedName>
            <fullName evidence="13">Diaminohydroxyphosphoribosylaminopyrimidine deaminase</fullName>
            <shortName evidence="13">DRAP deaminase</shortName>
            <ecNumber evidence="13">3.5.4.26</ecNumber>
        </recommendedName>
        <alternativeName>
            <fullName evidence="13">Riboflavin-specific deaminase</fullName>
        </alternativeName>
    </domain>
    <domain>
        <recommendedName>
            <fullName evidence="13">5-amino-6-(5-phosphoribosylamino)uracil reductase</fullName>
            <ecNumber evidence="13">1.1.1.193</ecNumber>
        </recommendedName>
        <alternativeName>
            <fullName evidence="13">HTP reductase</fullName>
        </alternativeName>
    </domain>
</protein>
<evidence type="ECO:0000256" key="11">
    <source>
        <dbReference type="ARBA" id="ARBA00023002"/>
    </source>
</evidence>
<organism evidence="18 19">
    <name type="scientific">Jonquetella anthropi DSM 22815</name>
    <dbReference type="NCBI Taxonomy" id="885272"/>
    <lineage>
        <taxon>Bacteria</taxon>
        <taxon>Thermotogati</taxon>
        <taxon>Synergistota</taxon>
        <taxon>Synergistia</taxon>
        <taxon>Synergistales</taxon>
        <taxon>Dethiosulfovibrionaceae</taxon>
        <taxon>Jonquetella</taxon>
    </lineage>
</organism>
<dbReference type="InterPro" id="IPR016193">
    <property type="entry name" value="Cytidine_deaminase-like"/>
</dbReference>
<dbReference type="SUPFAM" id="SSF53597">
    <property type="entry name" value="Dihydrofolate reductase-like"/>
    <property type="match status" value="1"/>
</dbReference>
<dbReference type="EC" id="3.5.4.26" evidence="13"/>
<comment type="pathway">
    <text evidence="3 13">Cofactor biosynthesis; riboflavin biosynthesis; 5-amino-6-(D-ribitylamino)uracil from GTP: step 3/4.</text>
</comment>
<keyword evidence="8 13" id="KW-0378">Hydrolase</keyword>
<dbReference type="UniPathway" id="UPA00275">
    <property type="reaction ID" value="UER00401"/>
</dbReference>
<dbReference type="InterPro" id="IPR050765">
    <property type="entry name" value="Riboflavin_Biosynth_HTPR"/>
</dbReference>
<accession>H0UID9</accession>
<comment type="catalytic activity">
    <reaction evidence="13">
        <text>2,5-diamino-6-hydroxy-4-(5-phosphoribosylamino)-pyrimidine + H2O + H(+) = 5-amino-6-(5-phospho-D-ribosylamino)uracil + NH4(+)</text>
        <dbReference type="Rhea" id="RHEA:21868"/>
        <dbReference type="ChEBI" id="CHEBI:15377"/>
        <dbReference type="ChEBI" id="CHEBI:15378"/>
        <dbReference type="ChEBI" id="CHEBI:28938"/>
        <dbReference type="ChEBI" id="CHEBI:58453"/>
        <dbReference type="ChEBI" id="CHEBI:58614"/>
        <dbReference type="EC" id="3.5.4.26"/>
    </reaction>
</comment>
<feature type="binding site" evidence="15">
    <location>
        <position position="214"/>
    </location>
    <ligand>
        <name>substrate</name>
    </ligand>
</feature>
<dbReference type="GO" id="GO:0008270">
    <property type="term" value="F:zinc ion binding"/>
    <property type="evidence" value="ECO:0007669"/>
    <property type="project" value="InterPro"/>
</dbReference>
<dbReference type="GO" id="GO:0008835">
    <property type="term" value="F:diaminohydroxyphosphoribosylaminopyrimidine deaminase activity"/>
    <property type="evidence" value="ECO:0007669"/>
    <property type="project" value="UniProtKB-EC"/>
</dbReference>
<dbReference type="Pfam" id="PF01872">
    <property type="entry name" value="RibD_C"/>
    <property type="match status" value="1"/>
</dbReference>
<dbReference type="InterPro" id="IPR002734">
    <property type="entry name" value="RibDG_C"/>
</dbReference>
<evidence type="ECO:0000313" key="19">
    <source>
        <dbReference type="Proteomes" id="UP000003806"/>
    </source>
</evidence>
<feature type="binding site" evidence="15">
    <location>
        <position position="290"/>
    </location>
    <ligand>
        <name>substrate</name>
    </ligand>
</feature>
<comment type="cofactor">
    <cofactor evidence="13 16">
        <name>Zn(2+)</name>
        <dbReference type="ChEBI" id="CHEBI:29105"/>
    </cofactor>
    <text evidence="13 16">Binds 1 zinc ion.</text>
</comment>
<comment type="pathway">
    <text evidence="2 13">Cofactor biosynthesis; riboflavin biosynthesis; 5-amino-6-(D-ribitylamino)uracil from GTP: step 2/4.</text>
</comment>
<dbReference type="PROSITE" id="PS00903">
    <property type="entry name" value="CYT_DCMP_DEAMINASES_1"/>
    <property type="match status" value="1"/>
</dbReference>
<dbReference type="PANTHER" id="PTHR38011">
    <property type="entry name" value="DIHYDROFOLATE REDUCTASE FAMILY PROTEIN (AFU_ORTHOLOGUE AFUA_8G06820)"/>
    <property type="match status" value="1"/>
</dbReference>
<evidence type="ECO:0000256" key="16">
    <source>
        <dbReference type="PIRSR" id="PIRSR006769-3"/>
    </source>
</evidence>
<feature type="binding site" evidence="15">
    <location>
        <position position="207"/>
    </location>
    <ligand>
        <name>NADP(+)</name>
        <dbReference type="ChEBI" id="CHEBI:58349"/>
    </ligand>
</feature>
<dbReference type="Proteomes" id="UP000003806">
    <property type="component" value="Chromosome"/>
</dbReference>
<evidence type="ECO:0000256" key="10">
    <source>
        <dbReference type="ARBA" id="ARBA00022857"/>
    </source>
</evidence>
<dbReference type="PROSITE" id="PS51747">
    <property type="entry name" value="CYT_DCMP_DEAMINASES_2"/>
    <property type="match status" value="1"/>
</dbReference>
<keyword evidence="11 13" id="KW-0560">Oxidoreductase</keyword>
<dbReference type="GO" id="GO:0008703">
    <property type="term" value="F:5-amino-6-(5-phosphoribosylamino)uracil reductase activity"/>
    <property type="evidence" value="ECO:0007669"/>
    <property type="project" value="UniProtKB-EC"/>
</dbReference>
<feature type="binding site" evidence="15">
    <location>
        <position position="161"/>
    </location>
    <ligand>
        <name>NADP(+)</name>
        <dbReference type="ChEBI" id="CHEBI:58349"/>
    </ligand>
</feature>
<evidence type="ECO:0000256" key="12">
    <source>
        <dbReference type="ARBA" id="ARBA00023268"/>
    </source>
</evidence>
<dbReference type="SUPFAM" id="SSF53927">
    <property type="entry name" value="Cytidine deaminase-like"/>
    <property type="match status" value="1"/>
</dbReference>
<dbReference type="CDD" id="cd01284">
    <property type="entry name" value="Riboflavin_deaminase-reductase"/>
    <property type="match status" value="1"/>
</dbReference>
<evidence type="ECO:0000256" key="8">
    <source>
        <dbReference type="ARBA" id="ARBA00022801"/>
    </source>
</evidence>
<evidence type="ECO:0000259" key="17">
    <source>
        <dbReference type="PROSITE" id="PS51747"/>
    </source>
</evidence>
<evidence type="ECO:0000256" key="14">
    <source>
        <dbReference type="PIRSR" id="PIRSR006769-1"/>
    </source>
</evidence>
<dbReference type="InterPro" id="IPR004794">
    <property type="entry name" value="Eubact_RibD"/>
</dbReference>
<keyword evidence="7 13" id="KW-0479">Metal-binding</keyword>
<comment type="function">
    <text evidence="1 13">Converts 2,5-diamino-6-(ribosylamino)-4(3h)-pyrimidinone 5'-phosphate into 5-amino-6-(ribosylamino)-2,4(1h,3h)-pyrimidinedione 5'-phosphate.</text>
</comment>
<dbReference type="FunFam" id="3.40.140.10:FF:000025">
    <property type="entry name" value="Riboflavin biosynthesis protein RibD"/>
    <property type="match status" value="1"/>
</dbReference>
<evidence type="ECO:0000256" key="4">
    <source>
        <dbReference type="ARBA" id="ARBA00005259"/>
    </source>
</evidence>
<evidence type="ECO:0000313" key="18">
    <source>
        <dbReference type="EMBL" id="EHM12647.1"/>
    </source>
</evidence>
<evidence type="ECO:0000256" key="13">
    <source>
        <dbReference type="PIRNR" id="PIRNR006769"/>
    </source>
</evidence>
<gene>
    <name evidence="18" type="ORF">JonanDRAFT_0222</name>
</gene>
<evidence type="ECO:0000256" key="9">
    <source>
        <dbReference type="ARBA" id="ARBA00022833"/>
    </source>
</evidence>
<feature type="binding site" evidence="15">
    <location>
        <position position="211"/>
    </location>
    <ligand>
        <name>substrate</name>
    </ligand>
</feature>
<dbReference type="NCBIfam" id="TIGR00326">
    <property type="entry name" value="eubact_ribD"/>
    <property type="match status" value="1"/>
</dbReference>
<proteinExistence type="inferred from homology"/>
<dbReference type="EC" id="1.1.1.193" evidence="13"/>
<feature type="binding site" evidence="15">
    <location>
        <position position="203"/>
    </location>
    <ligand>
        <name>substrate</name>
    </ligand>
</feature>
<evidence type="ECO:0000256" key="2">
    <source>
        <dbReference type="ARBA" id="ARBA00004882"/>
    </source>
</evidence>
<dbReference type="InterPro" id="IPR002125">
    <property type="entry name" value="CMP_dCMP_dom"/>
</dbReference>
<comment type="catalytic activity">
    <reaction evidence="13">
        <text>5-amino-6-(5-phospho-D-ribitylamino)uracil + NADP(+) = 5-amino-6-(5-phospho-D-ribosylamino)uracil + NADPH + H(+)</text>
        <dbReference type="Rhea" id="RHEA:17845"/>
        <dbReference type="ChEBI" id="CHEBI:15378"/>
        <dbReference type="ChEBI" id="CHEBI:57783"/>
        <dbReference type="ChEBI" id="CHEBI:58349"/>
        <dbReference type="ChEBI" id="CHEBI:58421"/>
        <dbReference type="ChEBI" id="CHEBI:58453"/>
        <dbReference type="EC" id="1.1.1.193"/>
    </reaction>
</comment>
<dbReference type="Gene3D" id="3.40.430.10">
    <property type="entry name" value="Dihydrofolate Reductase, subunit A"/>
    <property type="match status" value="1"/>
</dbReference>
<comment type="similarity">
    <text evidence="4 13">In the N-terminal section; belongs to the cytidine and deoxycytidylate deaminase family.</text>
</comment>
<keyword evidence="10 13" id="KW-0521">NADP</keyword>
<reference evidence="18 19" key="1">
    <citation type="submission" date="2011-11" db="EMBL/GenBank/DDBJ databases">
        <title>The Noncontiguous Finished genome of Jonquetella anthropi DSM 22815.</title>
        <authorList>
            <consortium name="US DOE Joint Genome Institute (JGI-PGF)"/>
            <person name="Lucas S."/>
            <person name="Copeland A."/>
            <person name="Lapidus A."/>
            <person name="Glavina del Rio T."/>
            <person name="Dalin E."/>
            <person name="Tice H."/>
            <person name="Bruce D."/>
            <person name="Goodwin L."/>
            <person name="Pitluck S."/>
            <person name="Peters L."/>
            <person name="Mikhailova N."/>
            <person name="Held B."/>
            <person name="Kyrpides N."/>
            <person name="Mavromatis K."/>
            <person name="Ivanova N."/>
            <person name="Markowitz V."/>
            <person name="Cheng J.-F."/>
            <person name="Hugenholtz P."/>
            <person name="Woyke T."/>
            <person name="Wu D."/>
            <person name="Gronow S."/>
            <person name="Wellnitz S."/>
            <person name="Brambilla E."/>
            <person name="Klenk H.-P."/>
            <person name="Eisen J.A."/>
        </authorList>
    </citation>
    <scope>NUCLEOTIDE SEQUENCE [LARGE SCALE GENOMIC DNA]</scope>
    <source>
        <strain evidence="18 19">DSM 22815</strain>
    </source>
</reference>
<keyword evidence="12" id="KW-0511">Multifunctional enzyme</keyword>
<evidence type="ECO:0000256" key="6">
    <source>
        <dbReference type="ARBA" id="ARBA00022619"/>
    </source>
</evidence>
<dbReference type="eggNOG" id="COG1985">
    <property type="taxonomic scope" value="Bacteria"/>
</dbReference>
<evidence type="ECO:0000256" key="7">
    <source>
        <dbReference type="ARBA" id="ARBA00022723"/>
    </source>
</evidence>
<dbReference type="PIRSF" id="PIRSF006769">
    <property type="entry name" value="RibD"/>
    <property type="match status" value="1"/>
</dbReference>
<dbReference type="GO" id="GO:0009231">
    <property type="term" value="P:riboflavin biosynthetic process"/>
    <property type="evidence" value="ECO:0007669"/>
    <property type="project" value="UniProtKB-UniPathway"/>
</dbReference>
<keyword evidence="6 13" id="KW-0686">Riboflavin biosynthesis</keyword>
<keyword evidence="9 13" id="KW-0862">Zinc</keyword>
<feature type="binding site" evidence="16">
    <location>
        <position position="82"/>
    </location>
    <ligand>
        <name>Zn(2+)</name>
        <dbReference type="ChEBI" id="CHEBI:29105"/>
        <note>catalytic</note>
    </ligand>
</feature>
<feature type="binding site" evidence="15">
    <location>
        <position position="175"/>
    </location>
    <ligand>
        <name>substrate</name>
    </ligand>
</feature>
<dbReference type="STRING" id="885272.JonanDRAFT_0222"/>
<sequence>MTPRGQRRIDERYMRMALSLAARGAGTTSPNPMVGCVIVRDGHVIATGWHRAPRAPHAEAAALAAAGERAEGATVYVNLEPCAHQGRTPPCAPALVSAKVVRVVAGLVDPFPQVAGKGIGILREAGIEVDCPVLAEESAWLNRGFLSAVKRKRPWVTLKIASSLDGITALPDGTSQWITGPTARKLGHLLRSENDAVMVGGTTARRDKPRLDVRDVDGPSPRPVVVSRDFSAAMLLPRSGDALAYAADGCPIPDKLKGRAATVPTGPGGLDLSAVLADLCRRGVNRLLVEGGGTLASSLLQEGLVDQLSVFQAPCVLGKGTGMAQELLTESLLARWNFVRTAERRVDDDLWIEGVSPCSQDWLSALAGSSV</sequence>
<dbReference type="EMBL" id="CM001376">
    <property type="protein sequence ID" value="EHM12647.1"/>
    <property type="molecule type" value="Genomic_DNA"/>
</dbReference>
<evidence type="ECO:0000256" key="1">
    <source>
        <dbReference type="ARBA" id="ARBA00002151"/>
    </source>
</evidence>
<evidence type="ECO:0000256" key="5">
    <source>
        <dbReference type="ARBA" id="ARBA00007417"/>
    </source>
</evidence>
<comment type="similarity">
    <text evidence="5 13">In the C-terminal section; belongs to the HTP reductase family.</text>
</comment>
<dbReference type="PANTHER" id="PTHR38011:SF7">
    <property type="entry name" value="2,5-DIAMINO-6-RIBOSYLAMINO-4(3H)-PYRIMIDINONE 5'-PHOSPHATE REDUCTASE"/>
    <property type="match status" value="1"/>
</dbReference>
<dbReference type="AlphaFoldDB" id="H0UID9"/>
<dbReference type="Pfam" id="PF00383">
    <property type="entry name" value="dCMP_cyt_deam_1"/>
    <property type="match status" value="1"/>
</dbReference>
<feature type="binding site" evidence="15">
    <location>
        <begin position="292"/>
        <end position="298"/>
    </location>
    <ligand>
        <name>NADP(+)</name>
        <dbReference type="ChEBI" id="CHEBI:58349"/>
    </ligand>
</feature>
<dbReference type="InterPro" id="IPR016192">
    <property type="entry name" value="APOBEC/CMP_deaminase_Zn-bd"/>
</dbReference>
<feature type="binding site" evidence="15">
    <location>
        <position position="177"/>
    </location>
    <ligand>
        <name>NADP(+)</name>
        <dbReference type="ChEBI" id="CHEBI:58349"/>
    </ligand>
</feature>
<feature type="binding site" evidence="15">
    <location>
        <position position="191"/>
    </location>
    <ligand>
        <name>substrate</name>
    </ligand>
</feature>
<name>H0UID9_9BACT</name>